<dbReference type="Proteomes" id="UP000221168">
    <property type="component" value="Unassembled WGS sequence"/>
</dbReference>
<comment type="caution">
    <text evidence="1">The sequence shown here is derived from an EMBL/GenBank/DDBJ whole genome shotgun (WGS) entry which is preliminary data.</text>
</comment>
<dbReference type="InterPro" id="IPR023214">
    <property type="entry name" value="HAD_sf"/>
</dbReference>
<dbReference type="Gene3D" id="3.40.50.1000">
    <property type="entry name" value="HAD superfamily/HAD-like"/>
    <property type="match status" value="2"/>
</dbReference>
<proteinExistence type="predicted"/>
<dbReference type="CDD" id="cd07525">
    <property type="entry name" value="HAD_like"/>
    <property type="match status" value="1"/>
</dbReference>
<evidence type="ECO:0000313" key="1">
    <source>
        <dbReference type="EMBL" id="PHP66219.1"/>
    </source>
</evidence>
<dbReference type="Pfam" id="PF13344">
    <property type="entry name" value="Hydrolase_6"/>
    <property type="match status" value="1"/>
</dbReference>
<dbReference type="EMBL" id="PDVP01000009">
    <property type="protein sequence ID" value="PHP66219.1"/>
    <property type="molecule type" value="Genomic_DNA"/>
</dbReference>
<dbReference type="InterPro" id="IPR006357">
    <property type="entry name" value="HAD-SF_hydro_IIA"/>
</dbReference>
<organism evidence="1 2">
    <name type="scientific">Zhengella mangrovi</name>
    <dbReference type="NCBI Taxonomy" id="1982044"/>
    <lineage>
        <taxon>Bacteria</taxon>
        <taxon>Pseudomonadati</taxon>
        <taxon>Pseudomonadota</taxon>
        <taxon>Alphaproteobacteria</taxon>
        <taxon>Hyphomicrobiales</taxon>
        <taxon>Notoacmeibacteraceae</taxon>
        <taxon>Zhengella</taxon>
    </lineage>
</organism>
<dbReference type="AlphaFoldDB" id="A0A2G1QL71"/>
<keyword evidence="2" id="KW-1185">Reference proteome</keyword>
<dbReference type="NCBIfam" id="TIGR01459">
    <property type="entry name" value="HAD-SF-IIA-hyp4"/>
    <property type="match status" value="1"/>
</dbReference>
<dbReference type="PANTHER" id="PTHR19288:SF90">
    <property type="entry name" value="OS08G0542600 PROTEIN"/>
    <property type="match status" value="1"/>
</dbReference>
<reference evidence="1 2" key="1">
    <citation type="submission" date="2017-10" db="EMBL/GenBank/DDBJ databases">
        <title>Sedimentibacterium mangrovi gen. nov., sp. nov., a novel member of family Phyllobacteriacea isolated from mangrove sediment.</title>
        <authorList>
            <person name="Liao H."/>
            <person name="Tian Y."/>
        </authorList>
    </citation>
    <scope>NUCLEOTIDE SEQUENCE [LARGE SCALE GENOMIC DNA]</scope>
    <source>
        <strain evidence="1 2">X9-2-2</strain>
    </source>
</reference>
<gene>
    <name evidence="1" type="ORF">CSC94_14895</name>
</gene>
<name>A0A2G1QL71_9HYPH</name>
<evidence type="ECO:0000313" key="2">
    <source>
        <dbReference type="Proteomes" id="UP000221168"/>
    </source>
</evidence>
<dbReference type="InterPro" id="IPR036412">
    <property type="entry name" value="HAD-like_sf"/>
</dbReference>
<dbReference type="OrthoDB" id="9791073at2"/>
<dbReference type="InterPro" id="IPR006356">
    <property type="entry name" value="HAD-SF_hydro_IIA_hyp3"/>
</dbReference>
<dbReference type="RefSeq" id="WP_099307150.1">
    <property type="nucleotide sequence ID" value="NZ_PDVP01000009.1"/>
</dbReference>
<keyword evidence="1" id="KW-0378">Hydrolase</keyword>
<dbReference type="Pfam" id="PF13242">
    <property type="entry name" value="Hydrolase_like"/>
    <property type="match status" value="1"/>
</dbReference>
<dbReference type="GO" id="GO:0016791">
    <property type="term" value="F:phosphatase activity"/>
    <property type="evidence" value="ECO:0007669"/>
    <property type="project" value="TreeGrafter"/>
</dbReference>
<protein>
    <submittedName>
        <fullName evidence="1">TIGR01459 family HAD-type hydrolase</fullName>
    </submittedName>
</protein>
<dbReference type="NCBIfam" id="TIGR01460">
    <property type="entry name" value="HAD-SF-IIA"/>
    <property type="match status" value="1"/>
</dbReference>
<accession>A0A2G1QL71</accession>
<sequence>MTASPAMIDRLDDLAGSYGAILCDVWGVIHNGVRAFPQACAALGRMRAAGLPVVLLTNAPRLSSGVITQIRGLGVPDDAWDAVVTSGDVTRDLIAEGPRRVFHLGPDRDLQLFDGLEVDLVEEFEASAVVCTGLFDDETETPDDYREMLQRLRSRDLPMICANPDIVVERGDRMIWCSGALARDYGQLGGRTLISGKPHAPIYRAAMAKLAELSDRPLERGEVLAIGDGMLTDIKGAVNAGIDALYVSGGIHFRDYGDSADTPDPVRLGEFFERHALAPVASITRLA</sequence>
<dbReference type="GO" id="GO:0005737">
    <property type="term" value="C:cytoplasm"/>
    <property type="evidence" value="ECO:0007669"/>
    <property type="project" value="TreeGrafter"/>
</dbReference>
<dbReference type="PANTHER" id="PTHR19288">
    <property type="entry name" value="4-NITROPHENYLPHOSPHATASE-RELATED"/>
    <property type="match status" value="1"/>
</dbReference>
<dbReference type="SUPFAM" id="SSF56784">
    <property type="entry name" value="HAD-like"/>
    <property type="match status" value="1"/>
</dbReference>